<dbReference type="InterPro" id="IPR025665">
    <property type="entry name" value="Beta-barrel_OMP_2"/>
</dbReference>
<keyword evidence="1" id="KW-0732">Signal</keyword>
<evidence type="ECO:0000313" key="3">
    <source>
        <dbReference type="EMBL" id="TWI86822.1"/>
    </source>
</evidence>
<dbReference type="Pfam" id="PF13568">
    <property type="entry name" value="OMP_b-brl_2"/>
    <property type="match status" value="1"/>
</dbReference>
<evidence type="ECO:0000313" key="4">
    <source>
        <dbReference type="Proteomes" id="UP000316778"/>
    </source>
</evidence>
<keyword evidence="4" id="KW-1185">Reference proteome</keyword>
<proteinExistence type="predicted"/>
<reference evidence="3 4" key="1">
    <citation type="journal article" date="2013" name="Stand. Genomic Sci.">
        <title>Genomic Encyclopedia of Type Strains, Phase I: The one thousand microbial genomes (KMG-I) project.</title>
        <authorList>
            <person name="Kyrpides N.C."/>
            <person name="Woyke T."/>
            <person name="Eisen J.A."/>
            <person name="Garrity G."/>
            <person name="Lilburn T.G."/>
            <person name="Beck B.J."/>
            <person name="Whitman W.B."/>
            <person name="Hugenholtz P."/>
            <person name="Klenk H.P."/>
        </authorList>
    </citation>
    <scope>NUCLEOTIDE SEQUENCE [LARGE SCALE GENOMIC DNA]</scope>
    <source>
        <strain evidence="3 4">DSM 13484</strain>
    </source>
</reference>
<name>A0A562T007_CHIJA</name>
<organism evidence="3 4">
    <name type="scientific">Chitinophaga japonensis</name>
    <name type="common">Flexibacter japonensis</name>
    <dbReference type="NCBI Taxonomy" id="104662"/>
    <lineage>
        <taxon>Bacteria</taxon>
        <taxon>Pseudomonadati</taxon>
        <taxon>Bacteroidota</taxon>
        <taxon>Chitinophagia</taxon>
        <taxon>Chitinophagales</taxon>
        <taxon>Chitinophagaceae</taxon>
        <taxon>Chitinophaga</taxon>
    </lineage>
</organism>
<dbReference type="AlphaFoldDB" id="A0A562T007"/>
<gene>
    <name evidence="3" type="ORF">LX66_4086</name>
</gene>
<evidence type="ECO:0000259" key="2">
    <source>
        <dbReference type="Pfam" id="PF13568"/>
    </source>
</evidence>
<dbReference type="Proteomes" id="UP000316778">
    <property type="component" value="Unassembled WGS sequence"/>
</dbReference>
<dbReference type="RefSeq" id="WP_145716927.1">
    <property type="nucleotide sequence ID" value="NZ_BAAAFY010000004.1"/>
</dbReference>
<evidence type="ECO:0000256" key="1">
    <source>
        <dbReference type="SAM" id="SignalP"/>
    </source>
</evidence>
<dbReference type="OrthoDB" id="947434at2"/>
<comment type="caution">
    <text evidence="3">The sequence shown here is derived from an EMBL/GenBank/DDBJ whole genome shotgun (WGS) entry which is preliminary data.</text>
</comment>
<feature type="signal peptide" evidence="1">
    <location>
        <begin position="1"/>
        <end position="19"/>
    </location>
</feature>
<accession>A0A562T007</accession>
<feature type="chain" id="PRO_5022074201" evidence="1">
    <location>
        <begin position="20"/>
        <end position="245"/>
    </location>
</feature>
<sequence length="245" mass="27181">MKKMILLTLLSLYFSATHAQTSFGILAGARNATQRVGNESSSANNKFFLLWHAGIVADIPLAGRFYLQPQLLVSRKGSYTASHNLDSTIYYLISDASGKVRMTYLELPVNVLYKFTLGAGKFVAGGGPYIAYGLGGKSKYVHTYRSNGQTHTFEQKVRFSNEMHSSSETFNKYDYYRPLDAGLNLIAGYELRNGLFFNINYSLGLTNVSPSDGAFSDGSFYRYPTAKNSYLGISLGYFLKKSDRG</sequence>
<dbReference type="EMBL" id="VLLG01000004">
    <property type="protein sequence ID" value="TWI86822.1"/>
    <property type="molecule type" value="Genomic_DNA"/>
</dbReference>
<protein>
    <submittedName>
        <fullName evidence="3">Outer membrane protein with beta-barrel domain</fullName>
    </submittedName>
</protein>
<feature type="domain" description="Outer membrane protein beta-barrel" evidence="2">
    <location>
        <begin position="38"/>
        <end position="208"/>
    </location>
</feature>